<comment type="caution">
    <text evidence="1">The sequence shown here is derived from an EMBL/GenBank/DDBJ whole genome shotgun (WGS) entry which is preliminary data.</text>
</comment>
<dbReference type="RefSeq" id="WP_014696986.1">
    <property type="nucleotide sequence ID" value="NZ_CBUQ010000005.1"/>
</dbReference>
<accession>A0AAV2W0P8</accession>
<evidence type="ECO:0000313" key="2">
    <source>
        <dbReference type="Proteomes" id="UP000035645"/>
    </source>
</evidence>
<organism evidence="1 2">
    <name type="scientific">Bifidobacterium animalis subsp. animalis IM386</name>
    <dbReference type="NCBI Taxonomy" id="1402194"/>
    <lineage>
        <taxon>Bacteria</taxon>
        <taxon>Bacillati</taxon>
        <taxon>Actinomycetota</taxon>
        <taxon>Actinomycetes</taxon>
        <taxon>Bifidobacteriales</taxon>
        <taxon>Bifidobacteriaceae</taxon>
        <taxon>Bifidobacterium</taxon>
    </lineage>
</organism>
<name>A0AAV2W0P8_9BIFI</name>
<dbReference type="EMBL" id="CBUQ010000005">
    <property type="protein sequence ID" value="CDI67096.1"/>
    <property type="molecule type" value="Genomic_DNA"/>
</dbReference>
<proteinExistence type="predicted"/>
<reference evidence="1 2" key="1">
    <citation type="submission" date="2013-10" db="EMBL/GenBank/DDBJ databases">
        <authorList>
            <person name="Manrique M."/>
        </authorList>
    </citation>
    <scope>NUCLEOTIDE SEQUENCE [LARGE SCALE GENOMIC DNA]</scope>
    <source>
        <strain evidence="1 2">IM386</strain>
    </source>
</reference>
<sequence length="67" mass="7895">MIDFFTDDVRLPYKADHERAAQYYQGNKKPVTGYKVCNGYKYSWEIWKSDDSDSPAIKRTAIEIEKI</sequence>
<protein>
    <submittedName>
        <fullName evidence="1">Uncharacterized protein</fullName>
    </submittedName>
</protein>
<gene>
    <name evidence="1" type="ORF">BANIM336_00405</name>
</gene>
<dbReference type="Proteomes" id="UP000035645">
    <property type="component" value="Unassembled WGS sequence"/>
</dbReference>
<reference evidence="1 2" key="2">
    <citation type="submission" date="2015-01" db="EMBL/GenBank/DDBJ databases">
        <title>Genome sequence of a Bifidobacterium animalis strain.</title>
        <authorList>
            <person name="Bogovic-Matijasic B."/>
            <person name="Hacin B."/>
            <person name="Citar M."/>
            <person name="Svigelj K."/>
            <person name="Stempelj M."/>
            <person name="Rogelj I."/>
        </authorList>
    </citation>
    <scope>NUCLEOTIDE SEQUENCE [LARGE SCALE GENOMIC DNA]</scope>
    <source>
        <strain evidence="1 2">IM386</strain>
    </source>
</reference>
<evidence type="ECO:0000313" key="1">
    <source>
        <dbReference type="EMBL" id="CDI67096.1"/>
    </source>
</evidence>
<dbReference type="AlphaFoldDB" id="A0AAV2W0P8"/>